<dbReference type="InterPro" id="IPR011047">
    <property type="entry name" value="Quinoprotein_ADH-like_sf"/>
</dbReference>
<dbReference type="AlphaFoldDB" id="A0A0Q0EAZ9"/>
<dbReference type="PATRIC" id="fig|251703.9.peg.2046"/>
<reference evidence="2 3" key="1">
    <citation type="submission" date="2015-09" db="EMBL/GenBank/DDBJ databases">
        <title>Genome announcement of multiple Pseudomonas syringae strains.</title>
        <authorList>
            <person name="Thakur S."/>
            <person name="Wang P.W."/>
            <person name="Gong Y."/>
            <person name="Weir B.S."/>
            <person name="Guttman D.S."/>
        </authorList>
    </citation>
    <scope>NUCLEOTIDE SEQUENCE [LARGE SCALE GENOMIC DNA]</scope>
    <source>
        <strain evidence="2 3">ICMP3963</strain>
    </source>
</reference>
<dbReference type="Gene3D" id="2.130.10.10">
    <property type="entry name" value="YVTN repeat-like/Quinoprotein amine dehydrogenase"/>
    <property type="match status" value="1"/>
</dbReference>
<dbReference type="SUPFAM" id="SSF50998">
    <property type="entry name" value="Quinoprotein alcohol dehydrogenase-like"/>
    <property type="match status" value="1"/>
</dbReference>
<accession>A0A0Q0EAZ9</accession>
<dbReference type="EMBL" id="LJRR01000379">
    <property type="protein sequence ID" value="KPZ10916.1"/>
    <property type="molecule type" value="Genomic_DNA"/>
</dbReference>
<evidence type="ECO:0000256" key="1">
    <source>
        <dbReference type="SAM" id="SignalP"/>
    </source>
</evidence>
<name>A0A0Q0EAZ9_9PSED</name>
<feature type="chain" id="PRO_5006177448" evidence="1">
    <location>
        <begin position="22"/>
        <end position="307"/>
    </location>
</feature>
<feature type="signal peptide" evidence="1">
    <location>
        <begin position="1"/>
        <end position="21"/>
    </location>
</feature>
<gene>
    <name evidence="2" type="ORF">ALO40_01486</name>
</gene>
<dbReference type="RefSeq" id="WP_201777726.1">
    <property type="nucleotide sequence ID" value="NZ_JYHK01000058.1"/>
</dbReference>
<keyword evidence="1" id="KW-0732">Signal</keyword>
<dbReference type="InterPro" id="IPR045383">
    <property type="entry name" value="DUF6528"/>
</dbReference>
<evidence type="ECO:0000313" key="2">
    <source>
        <dbReference type="EMBL" id="KPZ10916.1"/>
    </source>
</evidence>
<dbReference type="Pfam" id="PF20138">
    <property type="entry name" value="DUF6528"/>
    <property type="match status" value="1"/>
</dbReference>
<proteinExistence type="predicted"/>
<dbReference type="Proteomes" id="UP000050317">
    <property type="component" value="Unassembled WGS sequence"/>
</dbReference>
<sequence length="307" mass="33688">MHPLQCLLVLAITSTAVATQAAERLYVCGDDQVREYQVQAHEATEVWRWSAAQAQDLPASYRGKLLAHIDECKPVSGGREILVTSSTGGVVLLDRASGAVLFRAQAPMAHSAELLPDGLMAVALSIDPKGDRLQLYARQRNETPLFEVPLPSGHGVVWDNAQGRLFALSHDLLQSFAVTGNRNAPALKELERWTLPGRRDGHDLSALGDGRYWVTTDDGVWRFNPQDGAFARFEPLGSSSRIKAVSVLGERMAWVEVEENWWAYGFHLANSDGGGRLCAFRSRTCTFTRCAGFVDSGGQRRDGGRPR</sequence>
<comment type="caution">
    <text evidence="2">The sequence shown here is derived from an EMBL/GenBank/DDBJ whole genome shotgun (WGS) entry which is preliminary data.</text>
</comment>
<protein>
    <submittedName>
        <fullName evidence="2">Uncharacterized protein</fullName>
    </submittedName>
</protein>
<dbReference type="InterPro" id="IPR015943">
    <property type="entry name" value="WD40/YVTN_repeat-like_dom_sf"/>
</dbReference>
<organism evidence="2 3">
    <name type="scientific">Pseudomonas syringae pv. viburni</name>
    <dbReference type="NCBI Taxonomy" id="251703"/>
    <lineage>
        <taxon>Bacteria</taxon>
        <taxon>Pseudomonadati</taxon>
        <taxon>Pseudomonadota</taxon>
        <taxon>Gammaproteobacteria</taxon>
        <taxon>Pseudomonadales</taxon>
        <taxon>Pseudomonadaceae</taxon>
        <taxon>Pseudomonas</taxon>
    </lineage>
</organism>
<evidence type="ECO:0000313" key="3">
    <source>
        <dbReference type="Proteomes" id="UP000050317"/>
    </source>
</evidence>